<dbReference type="InterPro" id="IPR011545">
    <property type="entry name" value="DEAD/DEAH_box_helicase_dom"/>
</dbReference>
<keyword evidence="6" id="KW-0067">ATP-binding</keyword>
<evidence type="ECO:0000256" key="6">
    <source>
        <dbReference type="ARBA" id="ARBA00022840"/>
    </source>
</evidence>
<feature type="domain" description="Helicase C-terminal" evidence="15">
    <location>
        <begin position="261"/>
        <end position="417"/>
    </location>
</feature>
<feature type="coiled-coil region" evidence="11">
    <location>
        <begin position="577"/>
        <end position="625"/>
    </location>
</feature>
<dbReference type="PROSITE" id="PS51192">
    <property type="entry name" value="HELICASE_ATP_BIND_1"/>
    <property type="match status" value="1"/>
</dbReference>
<dbReference type="InterPro" id="IPR032284">
    <property type="entry name" value="RecQ_Zn-bd"/>
</dbReference>
<name>A0A8J4FQH7_9CHLO</name>
<dbReference type="Pfam" id="PF16124">
    <property type="entry name" value="RecQ_Zn_bind"/>
    <property type="match status" value="1"/>
</dbReference>
<dbReference type="InterPro" id="IPR018982">
    <property type="entry name" value="RQC_domain"/>
</dbReference>
<evidence type="ECO:0000259" key="13">
    <source>
        <dbReference type="PROSITE" id="PS50967"/>
    </source>
</evidence>
<dbReference type="EMBL" id="BNCP01000030">
    <property type="protein sequence ID" value="GIL84759.1"/>
    <property type="molecule type" value="Genomic_DNA"/>
</dbReference>
<dbReference type="GO" id="GO:0005634">
    <property type="term" value="C:nucleus"/>
    <property type="evidence" value="ECO:0007669"/>
    <property type="project" value="TreeGrafter"/>
</dbReference>
<dbReference type="PROSITE" id="PS50967">
    <property type="entry name" value="HRDC"/>
    <property type="match status" value="1"/>
</dbReference>
<dbReference type="SMART" id="SM00341">
    <property type="entry name" value="HRDC"/>
    <property type="match status" value="1"/>
</dbReference>
<feature type="region of interest" description="Disordered" evidence="12">
    <location>
        <begin position="1178"/>
        <end position="1209"/>
    </location>
</feature>
<dbReference type="EMBL" id="BNCQ01000036">
    <property type="protein sequence ID" value="GIM10838.1"/>
    <property type="molecule type" value="Genomic_DNA"/>
</dbReference>
<dbReference type="CDD" id="cd14686">
    <property type="entry name" value="bZIP"/>
    <property type="match status" value="1"/>
</dbReference>
<feature type="compositionally biased region" description="Pro residues" evidence="12">
    <location>
        <begin position="1066"/>
        <end position="1084"/>
    </location>
</feature>
<dbReference type="GO" id="GO:0006260">
    <property type="term" value="P:DNA replication"/>
    <property type="evidence" value="ECO:0007669"/>
    <property type="project" value="InterPro"/>
</dbReference>
<keyword evidence="8" id="KW-0413">Isomerase</keyword>
<dbReference type="Pfam" id="PF00271">
    <property type="entry name" value="Helicase_C"/>
    <property type="match status" value="1"/>
</dbReference>
<dbReference type="PANTHER" id="PTHR13710:SF120">
    <property type="entry name" value="BIFUNCTIONAL 3'-5' EXONUCLEASE_ATP-DEPENDENT HELICASE WRN"/>
    <property type="match status" value="1"/>
</dbReference>
<dbReference type="Gene3D" id="3.40.50.300">
    <property type="entry name" value="P-loop containing nucleotide triphosphate hydrolases"/>
    <property type="match status" value="2"/>
</dbReference>
<evidence type="ECO:0000256" key="9">
    <source>
        <dbReference type="ARBA" id="ARBA00034617"/>
    </source>
</evidence>
<dbReference type="Pfam" id="PF00270">
    <property type="entry name" value="DEAD"/>
    <property type="match status" value="1"/>
</dbReference>
<evidence type="ECO:0000256" key="5">
    <source>
        <dbReference type="ARBA" id="ARBA00022806"/>
    </source>
</evidence>
<feature type="domain" description="HRDC" evidence="13">
    <location>
        <begin position="605"/>
        <end position="686"/>
    </location>
</feature>
<dbReference type="EC" id="5.6.2.4" evidence="10"/>
<dbReference type="Proteomes" id="UP000722791">
    <property type="component" value="Unassembled WGS sequence"/>
</dbReference>
<dbReference type="FunFam" id="3.40.50.300:FF:001389">
    <property type="entry name" value="ATP-dependent DNA helicase RecQ"/>
    <property type="match status" value="1"/>
</dbReference>
<keyword evidence="5" id="KW-0347">Helicase</keyword>
<dbReference type="InterPro" id="IPR044876">
    <property type="entry name" value="HRDC_dom_sf"/>
</dbReference>
<feature type="compositionally biased region" description="Low complexity" evidence="12">
    <location>
        <begin position="1002"/>
        <end position="1035"/>
    </location>
</feature>
<comment type="similarity">
    <text evidence="2">Belongs to the helicase family. RecQ subfamily.</text>
</comment>
<dbReference type="Pfam" id="PF00570">
    <property type="entry name" value="HRDC"/>
    <property type="match status" value="1"/>
</dbReference>
<evidence type="ECO:0000313" key="18">
    <source>
        <dbReference type="Proteomes" id="UP000747110"/>
    </source>
</evidence>
<dbReference type="CDD" id="cd17920">
    <property type="entry name" value="DEXHc_RecQ"/>
    <property type="match status" value="1"/>
</dbReference>
<comment type="cofactor">
    <cofactor evidence="1">
        <name>Zn(2+)</name>
        <dbReference type="ChEBI" id="CHEBI:29105"/>
    </cofactor>
</comment>
<sequence length="1479" mass="153575">MQSTIKTMKQKSLSTFFPNNQSRPVAAPVAVPGPEAKATAEPLLAIRKPLAVLEEYWGYSKFRFCQEHVIIAVLGGHDCLVVMPTGGGKSICYQVPPLVLDRVCIVVSPLISLMEDQVAALNARRIPAAFLGSAQTSSRVKDDAWSGKYLFVYLTPELATNSGPALAALHANRGIALVAIDEAHCVSEWGHDFRPDYRRLGSLRDSLPGVPFVALTATATPRVREDIVRNLSMGSNAGRFVESFERSNLHFAVRQKTSMAEVATELKAAAARNRGQVPSTLIYALTTREVDEIATYLNQPAVLNGRAGRYHAKMSPKERREAHAAFMRDDLDVLVASVAYGMGIDKPNIRTILHWGCPASVEAYYQQAGRAGRDGADSRCVLMWSAADAMTLSRIKEAEGMSVEGRAAVQEAMAKMQAYCHSTSCRHAQLVNFFTAGTLPPQGPCRGGCDMCDRRASGEVTSRDVATEARLLLSAVEGLRNKYGMARSVHLLRGSRCKDLQPWMLEATHAVTGERLHGAGSGRSESWWKGFGGLLNAEGLLQHHSVGDYQVVRVSDKGARWLRSGEPLERELPPALMEEEMRAHREAMARVRQQEERQQALTAEAEELEALRAALRAERKRVADALGHNAPDTLVSDLTLDSLARLRPQEPPHLRLVSGMGQAAVEAFGEPLMKVIRTFLDTAQHLGRGTATDWIAVARLRGRSDALAASSAAAPADPWVSGAAGGHADAMVDGGGVDMGEAGRLAARRLLNEPKGAATDAGSLWQGGMSAADIASKRARPIAINTALGYVADCLAAGLAGDPARLALEAGVDRDKALAVAAVIESHAAGGIGGVKRLLDSTGQRFEYGQIKVVAALMATSALWFAAATGRAPERSSPSPRSLFPEHPSTTANRQQPYQPYQQPSLLQEEERAAAAAAAAVAVAVAEEPTNWIDLRPMGRQRPAAVAAGNDATALSVGTPATGVSSSPAGGAAGPQPPYHYCHHHSATSAAVYLAAAESSPQNLLPYPSSSSMSPEMQRQPLSPLQPQSRQQQQLQPPPPQQPQQLLPQQLQLKQGFGNLSGAATPPSPPPLPGSIPGRPPLPSPSHSYPSLVQRSPPAATTGGLQTSPTAAGGGGGGGAATAATAAAASCNSGGTAGSCSQQVIVNDSPISLDGGISAAPTAVTAWTSSCAYVRGPGSGPAGRASASSGGSSHGNTSRTAASGGAAAASGGGGSAALQDFTFDVTAHRVFPSYDTPDFPAALDEEAGSPFAAASLPLSTPRPPPAAAAAAAAMATAAGAAAAVPGGGFDSCVSAHDCQKRQDQKTPTPTAQDSGRSAGGGGGGGGGGASGGCYRPPVITGRKRTLPALCGGSSAKRQQATVATGAVPPNARHLEMVVTRDAVLSLVREHGPLTAVVLADRLFYGAGNSSGSAGGTGGLAGDGSGCRDSNDDAATAAARAKLQGLMQELVEEFEVVRQGAGSMQSVISMDDNSTTFQVL</sequence>
<organism evidence="16 18">
    <name type="scientific">Volvox reticuliferus</name>
    <dbReference type="NCBI Taxonomy" id="1737510"/>
    <lineage>
        <taxon>Eukaryota</taxon>
        <taxon>Viridiplantae</taxon>
        <taxon>Chlorophyta</taxon>
        <taxon>core chlorophytes</taxon>
        <taxon>Chlorophyceae</taxon>
        <taxon>CS clade</taxon>
        <taxon>Chlamydomonadales</taxon>
        <taxon>Volvocaceae</taxon>
        <taxon>Volvox</taxon>
    </lineage>
</organism>
<dbReference type="PANTHER" id="PTHR13710">
    <property type="entry name" value="DNA HELICASE RECQ FAMILY MEMBER"/>
    <property type="match status" value="1"/>
</dbReference>
<dbReference type="GO" id="GO:0009378">
    <property type="term" value="F:four-way junction helicase activity"/>
    <property type="evidence" value="ECO:0007669"/>
    <property type="project" value="TreeGrafter"/>
</dbReference>
<evidence type="ECO:0000256" key="10">
    <source>
        <dbReference type="ARBA" id="ARBA00034808"/>
    </source>
</evidence>
<keyword evidence="11" id="KW-0175">Coiled coil</keyword>
<dbReference type="SUPFAM" id="SSF47819">
    <property type="entry name" value="HRDC-like"/>
    <property type="match status" value="1"/>
</dbReference>
<evidence type="ECO:0000256" key="1">
    <source>
        <dbReference type="ARBA" id="ARBA00001947"/>
    </source>
</evidence>
<feature type="compositionally biased region" description="Low complexity" evidence="12">
    <location>
        <begin position="1182"/>
        <end position="1191"/>
    </location>
</feature>
<evidence type="ECO:0000256" key="7">
    <source>
        <dbReference type="ARBA" id="ARBA00023125"/>
    </source>
</evidence>
<reference evidence="16" key="1">
    <citation type="journal article" date="2021" name="Proc. Natl. Acad. Sci. U.S.A.">
        <title>Three genomes in the algal genus Volvox reveal the fate of a haploid sex-determining region after a transition to homothallism.</title>
        <authorList>
            <person name="Yamamoto K."/>
            <person name="Hamaji T."/>
            <person name="Kawai-Toyooka H."/>
            <person name="Matsuzaki R."/>
            <person name="Takahashi F."/>
            <person name="Nishimura Y."/>
            <person name="Kawachi M."/>
            <person name="Noguchi H."/>
            <person name="Minakuchi Y."/>
            <person name="Umen J.G."/>
            <person name="Toyoda A."/>
            <person name="Nozaki H."/>
        </authorList>
    </citation>
    <scope>NUCLEOTIDE SEQUENCE</scope>
    <source>
        <strain evidence="17">NIES-3785</strain>
        <strain evidence="16">NIES-3786</strain>
    </source>
</reference>
<dbReference type="GO" id="GO:0003677">
    <property type="term" value="F:DNA binding"/>
    <property type="evidence" value="ECO:0007669"/>
    <property type="project" value="UniProtKB-KW"/>
</dbReference>
<feature type="domain" description="Helicase ATP-binding" evidence="14">
    <location>
        <begin position="70"/>
        <end position="237"/>
    </location>
</feature>
<dbReference type="InterPro" id="IPR004589">
    <property type="entry name" value="DNA_helicase_ATP-dep_RecQ"/>
</dbReference>
<dbReference type="PROSITE" id="PS51194">
    <property type="entry name" value="HELICASE_CTER"/>
    <property type="match status" value="1"/>
</dbReference>
<dbReference type="SMART" id="SM00956">
    <property type="entry name" value="RQC"/>
    <property type="match status" value="1"/>
</dbReference>
<dbReference type="SMART" id="SM00487">
    <property type="entry name" value="DEXDc"/>
    <property type="match status" value="1"/>
</dbReference>
<dbReference type="InterPro" id="IPR001650">
    <property type="entry name" value="Helicase_C-like"/>
</dbReference>
<evidence type="ECO:0000256" key="12">
    <source>
        <dbReference type="SAM" id="MobiDB-lite"/>
    </source>
</evidence>
<feature type="compositionally biased region" description="Low complexity" evidence="12">
    <location>
        <begin position="1043"/>
        <end position="1053"/>
    </location>
</feature>
<dbReference type="NCBIfam" id="TIGR00614">
    <property type="entry name" value="recQ_fam"/>
    <property type="match status" value="1"/>
</dbReference>
<dbReference type="SUPFAM" id="SSF52540">
    <property type="entry name" value="P-loop containing nucleoside triphosphate hydrolases"/>
    <property type="match status" value="1"/>
</dbReference>
<dbReference type="SUPFAM" id="SSF46785">
    <property type="entry name" value="Winged helix' DNA-binding domain"/>
    <property type="match status" value="1"/>
</dbReference>
<dbReference type="OrthoDB" id="10261556at2759"/>
<evidence type="ECO:0000313" key="17">
    <source>
        <dbReference type="EMBL" id="GIM10838.1"/>
    </source>
</evidence>
<dbReference type="InterPro" id="IPR027417">
    <property type="entry name" value="P-loop_NTPase"/>
</dbReference>
<dbReference type="Gene3D" id="1.10.10.10">
    <property type="entry name" value="Winged helix-like DNA-binding domain superfamily/Winged helix DNA-binding domain"/>
    <property type="match status" value="1"/>
</dbReference>
<evidence type="ECO:0000259" key="15">
    <source>
        <dbReference type="PROSITE" id="PS51194"/>
    </source>
</evidence>
<dbReference type="GO" id="GO:0016787">
    <property type="term" value="F:hydrolase activity"/>
    <property type="evidence" value="ECO:0007669"/>
    <property type="project" value="UniProtKB-KW"/>
</dbReference>
<gene>
    <name evidence="16" type="ORF">Vretifemale_13210</name>
    <name evidence="17" type="ORF">Vretimale_14456</name>
</gene>
<dbReference type="GO" id="GO:0005524">
    <property type="term" value="F:ATP binding"/>
    <property type="evidence" value="ECO:0007669"/>
    <property type="project" value="UniProtKB-KW"/>
</dbReference>
<keyword evidence="4" id="KW-0378">Hydrolase</keyword>
<dbReference type="Gene3D" id="1.10.150.80">
    <property type="entry name" value="HRDC domain"/>
    <property type="match status" value="1"/>
</dbReference>
<feature type="compositionally biased region" description="Gly residues" evidence="12">
    <location>
        <begin position="1317"/>
        <end position="1331"/>
    </location>
</feature>
<keyword evidence="3" id="KW-0547">Nucleotide-binding</keyword>
<comment type="caution">
    <text evidence="16">The sequence shown here is derived from an EMBL/GenBank/DDBJ whole genome shotgun (WGS) entry which is preliminary data.</text>
</comment>
<feature type="region of interest" description="Disordered" evidence="12">
    <location>
        <begin position="1002"/>
        <end position="1122"/>
    </location>
</feature>
<dbReference type="GO" id="GO:0000724">
    <property type="term" value="P:double-strand break repair via homologous recombination"/>
    <property type="evidence" value="ECO:0007669"/>
    <property type="project" value="TreeGrafter"/>
</dbReference>
<dbReference type="InterPro" id="IPR002121">
    <property type="entry name" value="HRDC_dom"/>
</dbReference>
<keyword evidence="7" id="KW-0238">DNA-binding</keyword>
<dbReference type="SMART" id="SM00490">
    <property type="entry name" value="HELICc"/>
    <property type="match status" value="1"/>
</dbReference>
<feature type="region of interest" description="Disordered" evidence="12">
    <location>
        <begin position="1300"/>
        <end position="1336"/>
    </location>
</feature>
<evidence type="ECO:0000256" key="2">
    <source>
        <dbReference type="ARBA" id="ARBA00005446"/>
    </source>
</evidence>
<evidence type="ECO:0000256" key="8">
    <source>
        <dbReference type="ARBA" id="ARBA00023235"/>
    </source>
</evidence>
<dbReference type="Proteomes" id="UP000747110">
    <property type="component" value="Unassembled WGS sequence"/>
</dbReference>
<evidence type="ECO:0000259" key="14">
    <source>
        <dbReference type="PROSITE" id="PS51192"/>
    </source>
</evidence>
<evidence type="ECO:0000313" key="16">
    <source>
        <dbReference type="EMBL" id="GIL84759.1"/>
    </source>
</evidence>
<evidence type="ECO:0000256" key="4">
    <source>
        <dbReference type="ARBA" id="ARBA00022801"/>
    </source>
</evidence>
<dbReference type="InterPro" id="IPR036390">
    <property type="entry name" value="WH_DNA-bd_sf"/>
</dbReference>
<feature type="region of interest" description="Disordered" evidence="12">
    <location>
        <begin position="871"/>
        <end position="898"/>
    </location>
</feature>
<evidence type="ECO:0000256" key="3">
    <source>
        <dbReference type="ARBA" id="ARBA00022741"/>
    </source>
</evidence>
<dbReference type="InterPro" id="IPR014001">
    <property type="entry name" value="Helicase_ATP-bd"/>
</dbReference>
<protein>
    <recommendedName>
        <fullName evidence="10">DNA 3'-5' helicase</fullName>
        <ecNumber evidence="10">5.6.2.4</ecNumber>
    </recommendedName>
</protein>
<dbReference type="Pfam" id="PF09382">
    <property type="entry name" value="RQC"/>
    <property type="match status" value="1"/>
</dbReference>
<dbReference type="InterPro" id="IPR010997">
    <property type="entry name" value="HRDC-like_sf"/>
</dbReference>
<dbReference type="GO" id="GO:0005694">
    <property type="term" value="C:chromosome"/>
    <property type="evidence" value="ECO:0007669"/>
    <property type="project" value="TreeGrafter"/>
</dbReference>
<keyword evidence="18" id="KW-1185">Reference proteome</keyword>
<dbReference type="GO" id="GO:0043138">
    <property type="term" value="F:3'-5' DNA helicase activity"/>
    <property type="evidence" value="ECO:0007669"/>
    <property type="project" value="UniProtKB-EC"/>
</dbReference>
<evidence type="ECO:0000256" key="11">
    <source>
        <dbReference type="SAM" id="Coils"/>
    </source>
</evidence>
<dbReference type="InterPro" id="IPR036388">
    <property type="entry name" value="WH-like_DNA-bd_sf"/>
</dbReference>
<dbReference type="GO" id="GO:0005737">
    <property type="term" value="C:cytoplasm"/>
    <property type="evidence" value="ECO:0007669"/>
    <property type="project" value="TreeGrafter"/>
</dbReference>
<proteinExistence type="inferred from homology"/>
<accession>A0A8J4FQH7</accession>
<comment type="catalytic activity">
    <reaction evidence="9">
        <text>Couples ATP hydrolysis with the unwinding of duplex DNA by translocating in the 3'-5' direction.</text>
        <dbReference type="EC" id="5.6.2.4"/>
    </reaction>
</comment>